<dbReference type="InterPro" id="IPR036770">
    <property type="entry name" value="Ankyrin_rpt-contain_sf"/>
</dbReference>
<dbReference type="PANTHER" id="PTHR46082">
    <property type="entry name" value="ATP/GTP-BINDING PROTEIN-RELATED"/>
    <property type="match status" value="1"/>
</dbReference>
<dbReference type="Proteomes" id="UP000801428">
    <property type="component" value="Unassembled WGS sequence"/>
</dbReference>
<keyword evidence="5" id="KW-1185">Reference proteome</keyword>
<evidence type="ECO:0000313" key="5">
    <source>
        <dbReference type="Proteomes" id="UP000801428"/>
    </source>
</evidence>
<dbReference type="OrthoDB" id="194358at2759"/>
<dbReference type="EMBL" id="SWKU01000028">
    <property type="protein sequence ID" value="KAF2996229.1"/>
    <property type="molecule type" value="Genomic_DNA"/>
</dbReference>
<dbReference type="InterPro" id="IPR056884">
    <property type="entry name" value="NPHP3-like_N"/>
</dbReference>
<keyword evidence="2" id="KW-0040">ANK repeat</keyword>
<dbReference type="Gene3D" id="3.40.50.300">
    <property type="entry name" value="P-loop containing nucleotide triphosphate hydrolases"/>
    <property type="match status" value="1"/>
</dbReference>
<reference evidence="4" key="1">
    <citation type="submission" date="2019-04" db="EMBL/GenBank/DDBJ databases">
        <title>Sequencing of skin fungus with MAO and IRED activity.</title>
        <authorList>
            <person name="Marsaioli A.J."/>
            <person name="Bonatto J.M.C."/>
            <person name="Reis Junior O."/>
        </authorList>
    </citation>
    <scope>NUCLEOTIDE SEQUENCE</scope>
    <source>
        <strain evidence="4">30M1</strain>
    </source>
</reference>
<dbReference type="GO" id="GO:0009116">
    <property type="term" value="P:nucleoside metabolic process"/>
    <property type="evidence" value="ECO:0007669"/>
    <property type="project" value="InterPro"/>
</dbReference>
<dbReference type="Pfam" id="PF24883">
    <property type="entry name" value="NPHP3_N"/>
    <property type="match status" value="1"/>
</dbReference>
<dbReference type="Pfam" id="PF00023">
    <property type="entry name" value="Ank"/>
    <property type="match status" value="1"/>
</dbReference>
<proteinExistence type="predicted"/>
<feature type="repeat" description="ANK" evidence="2">
    <location>
        <begin position="1093"/>
        <end position="1122"/>
    </location>
</feature>
<dbReference type="PROSITE" id="PS50297">
    <property type="entry name" value="ANK_REP_REGION"/>
    <property type="match status" value="5"/>
</dbReference>
<dbReference type="Gene3D" id="3.40.50.1580">
    <property type="entry name" value="Nucleoside phosphorylase domain"/>
    <property type="match status" value="1"/>
</dbReference>
<dbReference type="PANTHER" id="PTHR46082:SF11">
    <property type="entry name" value="AAA+ ATPASE DOMAIN-CONTAINING PROTEIN-RELATED"/>
    <property type="match status" value="1"/>
</dbReference>
<evidence type="ECO:0000313" key="4">
    <source>
        <dbReference type="EMBL" id="KAF2996229.1"/>
    </source>
</evidence>
<evidence type="ECO:0000259" key="3">
    <source>
        <dbReference type="Pfam" id="PF24883"/>
    </source>
</evidence>
<dbReference type="SMART" id="SM00248">
    <property type="entry name" value="ANK"/>
    <property type="match status" value="7"/>
</dbReference>
<keyword evidence="1" id="KW-0677">Repeat</keyword>
<dbReference type="AlphaFoldDB" id="A0A9P4W7G6"/>
<dbReference type="InterPro" id="IPR002110">
    <property type="entry name" value="Ankyrin_rpt"/>
</dbReference>
<dbReference type="Gene3D" id="1.25.40.20">
    <property type="entry name" value="Ankyrin repeat-containing domain"/>
    <property type="match status" value="2"/>
</dbReference>
<feature type="repeat" description="ANK" evidence="2">
    <location>
        <begin position="1024"/>
        <end position="1056"/>
    </location>
</feature>
<dbReference type="InterPro" id="IPR035994">
    <property type="entry name" value="Nucleoside_phosphorylase_sf"/>
</dbReference>
<evidence type="ECO:0000256" key="1">
    <source>
        <dbReference type="ARBA" id="ARBA00022737"/>
    </source>
</evidence>
<dbReference type="GO" id="GO:0003824">
    <property type="term" value="F:catalytic activity"/>
    <property type="evidence" value="ECO:0007669"/>
    <property type="project" value="InterPro"/>
</dbReference>
<feature type="repeat" description="ANK" evidence="2">
    <location>
        <begin position="958"/>
        <end position="990"/>
    </location>
</feature>
<organism evidence="4 5">
    <name type="scientific">Curvularia kusanoi</name>
    <name type="common">Cochliobolus kusanoi</name>
    <dbReference type="NCBI Taxonomy" id="90978"/>
    <lineage>
        <taxon>Eukaryota</taxon>
        <taxon>Fungi</taxon>
        <taxon>Dikarya</taxon>
        <taxon>Ascomycota</taxon>
        <taxon>Pezizomycotina</taxon>
        <taxon>Dothideomycetes</taxon>
        <taxon>Pleosporomycetidae</taxon>
        <taxon>Pleosporales</taxon>
        <taxon>Pleosporineae</taxon>
        <taxon>Pleosporaceae</taxon>
        <taxon>Curvularia</taxon>
    </lineage>
</organism>
<feature type="repeat" description="ANK" evidence="2">
    <location>
        <begin position="1122"/>
        <end position="1154"/>
    </location>
</feature>
<protein>
    <recommendedName>
        <fullName evidence="3">Nephrocystin 3-like N-terminal domain-containing protein</fullName>
    </recommendedName>
</protein>
<dbReference type="PROSITE" id="PS50088">
    <property type="entry name" value="ANK_REPEAT"/>
    <property type="match status" value="5"/>
</dbReference>
<evidence type="ECO:0000256" key="2">
    <source>
        <dbReference type="PROSITE-ProRule" id="PRU00023"/>
    </source>
</evidence>
<dbReference type="Pfam" id="PF12796">
    <property type="entry name" value="Ank_2"/>
    <property type="match status" value="3"/>
</dbReference>
<dbReference type="SUPFAM" id="SSF52540">
    <property type="entry name" value="P-loop containing nucleoside triphosphate hydrolases"/>
    <property type="match status" value="1"/>
</dbReference>
<dbReference type="InterPro" id="IPR027417">
    <property type="entry name" value="P-loop_NTPase"/>
</dbReference>
<sequence>MQSAFTHVRFGLMVGIGGGVPNEESDIRLGDVVVSSPHETHGGVVQYDFGKAVPGRFERTGSLNTPPTLLLNATAVLKARHFRQRGALQRYVSQLESLAGFGRKTAGPDALFDSSYDHTGGRTCDDCDDTYLVRRQTRAQDVAVFYGTIASGNQVMRSAAERDRVSAGLGGVLCFEMEAAGLMNSYPCLVIRGVCDYADSHKNERWQAYAAGAAAAYAKELLSAIPAADVMTTRRAEDAMRSEDKRRLSLSVLDQDPNKRTKIGMPSSLQDGSAKQRNVPIFQEPSRTSLNDEQKQCLLNSLRFDQIDARQMTIKTAHAKTCRWLLKSEQYLNWLDTTKLDIHHGFLWIKGKAGTGKSTLMKHALINARKTMKGHVMLSFFFNARGEDIEKSTIGTYRSLLLQLLERLPALQSVFDSLSLSASTFSADHQWNVESLKTLLEQAILSLGRSSSVVCFIDALDECEEAQVRDMIQFFERIGDLAALNSICFQVCFSSRHYPHIKVQHGLELVIEGQEGHSQDISTYVEKELKIGKSKTAQRVRAELQEKASGIFMWVVLVVNILNKESDRGQIHALQQKLREIPSDLHELFRDILTRDTHNKDGLVLCIQWVLFAKQPLSPEQLYHAILSGIDLEAVAWDHEEITEDVIKRFILDSSKGLAEATVSKESRVQFIHESVRDFLLQENALSKIWPELGSNFEGQSQDRLKQCCLDYISINAVTPLTIPGKLPEASAQAEASLQVSAIQDYPFLEYAVCNVLYHADMAEGSGMSQADFLKRFPLPRWVKLDNVFEKHEVRGHTDNVSLLYVLAEHNAANLIRIQPNVSSCLDVEGERYGCAFFAAAATDSQEAMQACIEGLKTRESASDYGRNPPEWQAMQKKVGSSLGRDFKYSEEAGRVSYAVEIGNGAVVDYLIELENFDLESRDTKGRTLLCVKAGKGSSVATRMLLDRGADANAQGGKYGNPLQAASHGGYEEVARLLLDKGANVNAQGGEYGNALQAALIYGSKEIATLLLDKGANGNAQGGPYSNALQTASAKGYIEIVAVLLDKGADVNAQGGFYGNALYEASSRGHRDIARLLLDKGANVNAQGGFYGNALLAASCNGYEDVVRLLLDKGADIDAGGKFGTALQAASRGGYREIAALLLDKGANVNAQGGYFGNALQSASYLGQKEIVALLQRYGTTE</sequence>
<comment type="caution">
    <text evidence="4">The sequence shown here is derived from an EMBL/GenBank/DDBJ whole genome shotgun (WGS) entry which is preliminary data.</text>
</comment>
<accession>A0A9P4W7G6</accession>
<dbReference type="SUPFAM" id="SSF53167">
    <property type="entry name" value="Purine and uridine phosphorylases"/>
    <property type="match status" value="1"/>
</dbReference>
<feature type="domain" description="Nephrocystin 3-like N-terminal" evidence="3">
    <location>
        <begin position="321"/>
        <end position="496"/>
    </location>
</feature>
<dbReference type="InterPro" id="IPR053137">
    <property type="entry name" value="NLR-like"/>
</dbReference>
<dbReference type="SUPFAM" id="SSF48403">
    <property type="entry name" value="Ankyrin repeat"/>
    <property type="match status" value="1"/>
</dbReference>
<feature type="repeat" description="ANK" evidence="2">
    <location>
        <begin position="1060"/>
        <end position="1089"/>
    </location>
</feature>
<gene>
    <name evidence="4" type="ORF">E8E13_003063</name>
</gene>
<name>A0A9P4W7G6_CURKU</name>